<proteinExistence type="predicted"/>
<evidence type="ECO:0000313" key="2">
    <source>
        <dbReference type="Proteomes" id="UP001055879"/>
    </source>
</evidence>
<evidence type="ECO:0000313" key="1">
    <source>
        <dbReference type="EMBL" id="KAI3748981.1"/>
    </source>
</evidence>
<protein>
    <submittedName>
        <fullName evidence="1">Uncharacterized protein</fullName>
    </submittedName>
</protein>
<organism evidence="1 2">
    <name type="scientific">Arctium lappa</name>
    <name type="common">Greater burdock</name>
    <name type="synonym">Lappa major</name>
    <dbReference type="NCBI Taxonomy" id="4217"/>
    <lineage>
        <taxon>Eukaryota</taxon>
        <taxon>Viridiplantae</taxon>
        <taxon>Streptophyta</taxon>
        <taxon>Embryophyta</taxon>
        <taxon>Tracheophyta</taxon>
        <taxon>Spermatophyta</taxon>
        <taxon>Magnoliopsida</taxon>
        <taxon>eudicotyledons</taxon>
        <taxon>Gunneridae</taxon>
        <taxon>Pentapetalae</taxon>
        <taxon>asterids</taxon>
        <taxon>campanulids</taxon>
        <taxon>Asterales</taxon>
        <taxon>Asteraceae</taxon>
        <taxon>Carduoideae</taxon>
        <taxon>Cardueae</taxon>
        <taxon>Arctiinae</taxon>
        <taxon>Arctium</taxon>
    </lineage>
</organism>
<gene>
    <name evidence="1" type="ORF">L6452_12464</name>
</gene>
<dbReference type="EMBL" id="CM042049">
    <property type="protein sequence ID" value="KAI3748981.1"/>
    <property type="molecule type" value="Genomic_DNA"/>
</dbReference>
<name>A0ACB9DR89_ARCLA</name>
<reference evidence="2" key="1">
    <citation type="journal article" date="2022" name="Mol. Ecol. Resour.">
        <title>The genomes of chicory, endive, great burdock and yacon provide insights into Asteraceae palaeo-polyploidization history and plant inulin production.</title>
        <authorList>
            <person name="Fan W."/>
            <person name="Wang S."/>
            <person name="Wang H."/>
            <person name="Wang A."/>
            <person name="Jiang F."/>
            <person name="Liu H."/>
            <person name="Zhao H."/>
            <person name="Xu D."/>
            <person name="Zhang Y."/>
        </authorList>
    </citation>
    <scope>NUCLEOTIDE SEQUENCE [LARGE SCALE GENOMIC DNA]</scope>
    <source>
        <strain evidence="2">cv. Niubang</strain>
    </source>
</reference>
<keyword evidence="2" id="KW-1185">Reference proteome</keyword>
<sequence length="928" mass="102995">MNRFLRSHGAINAFRSLDNTLQSPIRNRSFLLSSNNFKSLSFSPFYVRHFRASRDPCNSYDTPPPVNWGIRIVPEKKAYVIGRFGKYAKTLEPGIHLLIPFVDKDSHVHSLKEEAIPVADQSAITKDNVSILVDGVLYVKMVDPKPASYRMENPLYPVIQLAQTTMHSDLGKITLDKTFEERDTLNDKIVIAINEAAKDWGLQCGRYETRDISPPRGVKEVMEMQAEAERKKRAQILEPEEERQPHVNIADGKKSSIMLEAQGEAEALLGRAQATNKGIALVSQALKENGGVEAPSLRISEQYINASGNMVKEGTTLKLPMNALNPASMMAQAVNVHKSLISLPESTTDAKSESYASAGETAVKQSHPHMTSISQCSTLNAELLSSSSSFSTLSVLKACKNVRNLEQVHAQIVRKGSEQDHFLITHFISACNSVSPNHLSYAQTVFDRVLYPGIYLWNTLIKCHCTHSSLATSINFFRRMKQSYYVGADKYTFPSLVKACSCALALREGQVIHGLIIKYGTEADVFVGSSLIDLYGKCQEIVNARKVFDGMPVRNGVTWTSMIVGYSTNGNCIVAKKLFDEMPQRNHASWNAMINGFVKSGDLLSAKLLFDEMPCKNTGSFTTMINGYAKSGDMASARSLFDQSPEKDIVSWSAMIAGYAQNGQPKEAIKIFLDMRSRNVKPDEYVMVSLMSACSQAGDWELAKWVDSYMTEISIDRSQNHVAAALVDMNAKCGNLLRAATLFEKMPRRDLISYCSMIQGLSVHGHGVQAVALFHRMLQDGLTPDDVAFTVILSACSHADLVEEGCRLFDSMINEYSLTPSADHYACKVNLLGRAGRIREAYDILKEMPVEPHASAWGALLWACRIHGDVSLGKEVATRLFKIEPQNAANYVLLSDMYAASHQWSDVNHVRNQMTEMGIRKLRGCSWI</sequence>
<accession>A0ACB9DR89</accession>
<dbReference type="Proteomes" id="UP001055879">
    <property type="component" value="Linkage Group LG03"/>
</dbReference>
<reference evidence="1 2" key="2">
    <citation type="journal article" date="2022" name="Mol. Ecol. Resour.">
        <title>The genomes of chicory, endive, great burdock and yacon provide insights into Asteraceae paleo-polyploidization history and plant inulin production.</title>
        <authorList>
            <person name="Fan W."/>
            <person name="Wang S."/>
            <person name="Wang H."/>
            <person name="Wang A."/>
            <person name="Jiang F."/>
            <person name="Liu H."/>
            <person name="Zhao H."/>
            <person name="Xu D."/>
            <person name="Zhang Y."/>
        </authorList>
    </citation>
    <scope>NUCLEOTIDE SEQUENCE [LARGE SCALE GENOMIC DNA]</scope>
    <source>
        <strain evidence="2">cv. Niubang</strain>
    </source>
</reference>
<comment type="caution">
    <text evidence="1">The sequence shown here is derived from an EMBL/GenBank/DDBJ whole genome shotgun (WGS) entry which is preliminary data.</text>
</comment>